<dbReference type="KEGG" id="pcz:PCL1606_42650"/>
<proteinExistence type="predicted"/>
<dbReference type="InterPro" id="IPR009734">
    <property type="entry name" value="Myoviridae_GpU"/>
</dbReference>
<dbReference type="RefSeq" id="WP_045884690.1">
    <property type="nucleotide sequence ID" value="NZ_CP011110.1"/>
</dbReference>
<dbReference type="EMBL" id="CP011110">
    <property type="protein sequence ID" value="AKA25712.1"/>
    <property type="molecule type" value="Genomic_DNA"/>
</dbReference>
<evidence type="ECO:0000313" key="2">
    <source>
        <dbReference type="Proteomes" id="UP000032748"/>
    </source>
</evidence>
<name>A0A0D5Y422_9PSED</name>
<accession>A0A0D5Y422</accession>
<dbReference type="Proteomes" id="UP000032748">
    <property type="component" value="Chromosome"/>
</dbReference>
<dbReference type="PATRIC" id="fig|587753.10.peg.4263"/>
<dbReference type="Pfam" id="PF06995">
    <property type="entry name" value="Phage_P2_GpU"/>
    <property type="match status" value="1"/>
</dbReference>
<reference evidence="1 2" key="1">
    <citation type="journal article" date="2015" name="Mol. Plant Microbe Interact.">
        <title>Comparative Genomic Analysis of Pseudomonas chlororaphis PCL1606 Reveals New Insight into Antifungal Compounds Involved in Biocontrol.</title>
        <authorList>
            <person name="Calderon C.E."/>
            <person name="Ramos C."/>
            <person name="de Vicente A."/>
            <person name="Cazorla F.M."/>
        </authorList>
    </citation>
    <scope>NUCLEOTIDE SEQUENCE [LARGE SCALE GENOMIC DNA]</scope>
    <source>
        <strain evidence="1 2">PCL1606</strain>
    </source>
</reference>
<protein>
    <recommendedName>
        <fullName evidence="3">Phage tail protein</fullName>
    </recommendedName>
</protein>
<dbReference type="AlphaFoldDB" id="A0A0D5Y422"/>
<organism evidence="1 2">
    <name type="scientific">Pseudomonas chlororaphis</name>
    <dbReference type="NCBI Taxonomy" id="587753"/>
    <lineage>
        <taxon>Bacteria</taxon>
        <taxon>Pseudomonadati</taxon>
        <taxon>Pseudomonadota</taxon>
        <taxon>Gammaproteobacteria</taxon>
        <taxon>Pseudomonadales</taxon>
        <taxon>Pseudomonadaceae</taxon>
        <taxon>Pseudomonas</taxon>
    </lineage>
</organism>
<sequence length="293" mass="30407">MFAILGEIEFTVAGGITGMEQSGSADWAEHARIQGKPLLEWIGEGLDECNLTIELHPVLGDPEARLRALRQAKAKHEPLAFVMGSGEYHGPYVITNIGNTVRRGTATGQIQSAVVQLSLKEYTGAFTRKVTRSGLLDTALNGTSAAAAGSPGLISRLMPAPSTVQAVIGHAKTAGNMLKAGQNLYETVKSGNASMILGQVPQLLGVTARAIEPLQGLTAAAGLLDDGADLSRLGESVLGSVMGAHSALDPVDLGNIVDRFTASRESLDQALTTMSGASTRLAGLAAQVLTRKA</sequence>
<evidence type="ECO:0000313" key="1">
    <source>
        <dbReference type="EMBL" id="AKA25712.1"/>
    </source>
</evidence>
<dbReference type="OrthoDB" id="9032474at2"/>
<gene>
    <name evidence="1" type="ORF">PCL1606_42650</name>
</gene>
<evidence type="ECO:0008006" key="3">
    <source>
        <dbReference type="Google" id="ProtNLM"/>
    </source>
</evidence>